<proteinExistence type="predicted"/>
<reference evidence="1" key="1">
    <citation type="submission" date="2021-02" db="EMBL/GenBank/DDBJ databases">
        <authorList>
            <person name="Dougan E. K."/>
            <person name="Rhodes N."/>
            <person name="Thang M."/>
            <person name="Chan C."/>
        </authorList>
    </citation>
    <scope>NUCLEOTIDE SEQUENCE</scope>
</reference>
<dbReference type="AlphaFoldDB" id="A0A812GRN1"/>
<evidence type="ECO:0000313" key="2">
    <source>
        <dbReference type="Proteomes" id="UP000604046"/>
    </source>
</evidence>
<dbReference type="Proteomes" id="UP000604046">
    <property type="component" value="Unassembled WGS sequence"/>
</dbReference>
<sequence>MNRALADAFSAALASTTLDSTESSRRSRLASRTCSSKAARLEAVASMQRCLRGVHRPGALTTLMLFHERASTWGCGADAVHGRAYCSLFGPRVALPHKNAVKALYDNLRE</sequence>
<comment type="caution">
    <text evidence="1">The sequence shown here is derived from an EMBL/GenBank/DDBJ whole genome shotgun (WGS) entry which is preliminary data.</text>
</comment>
<gene>
    <name evidence="1" type="ORF">SNAT2548_LOCUS666</name>
</gene>
<evidence type="ECO:0000313" key="1">
    <source>
        <dbReference type="EMBL" id="CAE6926447.1"/>
    </source>
</evidence>
<accession>A0A812GRN1</accession>
<protein>
    <submittedName>
        <fullName evidence="1">Uncharacterized protein</fullName>
    </submittedName>
</protein>
<dbReference type="EMBL" id="CAJNDS010000033">
    <property type="protein sequence ID" value="CAE6926447.1"/>
    <property type="molecule type" value="Genomic_DNA"/>
</dbReference>
<keyword evidence="2" id="KW-1185">Reference proteome</keyword>
<organism evidence="1 2">
    <name type="scientific">Symbiodinium natans</name>
    <dbReference type="NCBI Taxonomy" id="878477"/>
    <lineage>
        <taxon>Eukaryota</taxon>
        <taxon>Sar</taxon>
        <taxon>Alveolata</taxon>
        <taxon>Dinophyceae</taxon>
        <taxon>Suessiales</taxon>
        <taxon>Symbiodiniaceae</taxon>
        <taxon>Symbiodinium</taxon>
    </lineage>
</organism>
<name>A0A812GRN1_9DINO</name>